<evidence type="ECO:0000313" key="2">
    <source>
        <dbReference type="EMBL" id="QFU99253.1"/>
    </source>
</evidence>
<gene>
    <name evidence="2" type="ORF">KDY119_02780</name>
</gene>
<dbReference type="EMBL" id="CP045529">
    <property type="protein sequence ID" value="QFU99253.1"/>
    <property type="molecule type" value="Genomic_DNA"/>
</dbReference>
<dbReference type="KEGG" id="lxl:KDY119_02780"/>
<evidence type="ECO:0000259" key="1">
    <source>
        <dbReference type="Pfam" id="PF13471"/>
    </source>
</evidence>
<dbReference type="Pfam" id="PF13471">
    <property type="entry name" value="Transglut_core3"/>
    <property type="match status" value="1"/>
</dbReference>
<dbReference type="Proteomes" id="UP000326702">
    <property type="component" value="Chromosome"/>
</dbReference>
<protein>
    <recommendedName>
        <fullName evidence="1">Microcin J25-processing protein McjB C-terminal domain-containing protein</fullName>
    </recommendedName>
</protein>
<dbReference type="InterPro" id="IPR053521">
    <property type="entry name" value="McjB-like"/>
</dbReference>
<feature type="domain" description="Microcin J25-processing protein McjB C-terminal" evidence="1">
    <location>
        <begin position="66"/>
        <end position="148"/>
    </location>
</feature>
<accession>A0A5P9QCR5</accession>
<name>A0A5P9QCR5_9MICO</name>
<dbReference type="AlphaFoldDB" id="A0A5P9QCR5"/>
<dbReference type="InterPro" id="IPR032708">
    <property type="entry name" value="McjB_C"/>
</dbReference>
<evidence type="ECO:0000313" key="3">
    <source>
        <dbReference type="Proteomes" id="UP000326702"/>
    </source>
</evidence>
<proteinExistence type="predicted"/>
<organism evidence="2 3">
    <name type="scientific">Luteimicrobium xylanilyticum</name>
    <dbReference type="NCBI Taxonomy" id="1133546"/>
    <lineage>
        <taxon>Bacteria</taxon>
        <taxon>Bacillati</taxon>
        <taxon>Actinomycetota</taxon>
        <taxon>Actinomycetes</taxon>
        <taxon>Micrococcales</taxon>
        <taxon>Luteimicrobium</taxon>
    </lineage>
</organism>
<reference evidence="2 3" key="1">
    <citation type="submission" date="2019-10" db="EMBL/GenBank/DDBJ databases">
        <title>Genome sequence of Luteimicrobium xylanilyticum HY-24.</title>
        <authorList>
            <person name="Kim D.Y."/>
            <person name="Park H.-Y."/>
        </authorList>
    </citation>
    <scope>NUCLEOTIDE SEQUENCE [LARGE SCALE GENOMIC DNA]</scope>
    <source>
        <strain evidence="2 3">HY-24</strain>
    </source>
</reference>
<dbReference type="NCBIfam" id="NF033537">
    <property type="entry name" value="lasso_biosyn_B2"/>
    <property type="match status" value="1"/>
</dbReference>
<sequence>MSAGTAVRRLATAARLPARQKVDAVQLVIVATTVELGLRLTTLPRLARLLRVRVALDAAPSTVVDVDGLALDERERERLDVAWRILRRRPFNGTCLRRAMLGGFVLRRRDHAVRIGVRKANGIVAAHAWLELDGVSLDPDGVRQFHVLGGRS</sequence>
<dbReference type="RefSeq" id="WP_051136231.1">
    <property type="nucleotide sequence ID" value="NZ_BAABIH010000008.1"/>
</dbReference>
<keyword evidence="3" id="KW-1185">Reference proteome</keyword>